<keyword evidence="2" id="KW-1185">Reference proteome</keyword>
<evidence type="ECO:0000313" key="1">
    <source>
        <dbReference type="EMBL" id="EEV18805.1"/>
    </source>
</evidence>
<organism evidence="1 2">
    <name type="scientific">Campylobacter gracilis RM3268</name>
    <dbReference type="NCBI Taxonomy" id="553220"/>
    <lineage>
        <taxon>Bacteria</taxon>
        <taxon>Pseudomonadati</taxon>
        <taxon>Campylobacterota</taxon>
        <taxon>Epsilonproteobacteria</taxon>
        <taxon>Campylobacterales</taxon>
        <taxon>Campylobacteraceae</taxon>
        <taxon>Campylobacter</taxon>
    </lineage>
</organism>
<reference evidence="1 2" key="1">
    <citation type="submission" date="2009-07" db="EMBL/GenBank/DDBJ databases">
        <authorList>
            <person name="Madupu R."/>
            <person name="Sebastian Y."/>
            <person name="Durkin A.S."/>
            <person name="Torralba M."/>
            <person name="Methe B."/>
            <person name="Sutton G.G."/>
            <person name="Strausberg R.L."/>
            <person name="Nelson K.E."/>
        </authorList>
    </citation>
    <scope>NUCLEOTIDE SEQUENCE [LARGE SCALE GENOMIC DNA]</scope>
    <source>
        <strain evidence="1 2">RM3268</strain>
    </source>
</reference>
<protein>
    <submittedName>
        <fullName evidence="1">Uncharacterized protein</fullName>
    </submittedName>
</protein>
<dbReference type="RefSeq" id="WP_005869459.1">
    <property type="nucleotide sequence ID" value="NZ_ACYG01000008.1"/>
</dbReference>
<gene>
    <name evidence="1" type="ORF">CAMGR0001_1911</name>
</gene>
<comment type="caution">
    <text evidence="1">The sequence shown here is derived from an EMBL/GenBank/DDBJ whole genome shotgun (WGS) entry which is preliminary data.</text>
</comment>
<name>C8PEL0_9BACT</name>
<proteinExistence type="predicted"/>
<dbReference type="Proteomes" id="UP000005709">
    <property type="component" value="Unassembled WGS sequence"/>
</dbReference>
<dbReference type="AlphaFoldDB" id="C8PEL0"/>
<sequence length="242" mass="27823">MKSIKGIFRYLFPVRDGRELYWIKIPKGQSDRFGKEFIFEPESIAKSDAQKLGLKIDPKLLSDKRIKFHIRDMYYKTYYDITSFGIDESYADSRQIDLDLEDIKQIVKSDADDPYYVYGYSLNIEQMRSFGCLDMVKPGFSYFFGSSAGHERIIKAPNSSDKNIKGCYINVFDSDTEAFYVALLDVKLPFSEVAKIVRPLSVEANIHYSYSLSEEQIIKLGFPEILKENGGKIDAQISVEIV</sequence>
<dbReference type="EMBL" id="ACYG01000008">
    <property type="protein sequence ID" value="EEV18805.1"/>
    <property type="molecule type" value="Genomic_DNA"/>
</dbReference>
<accession>C8PEL0</accession>
<evidence type="ECO:0000313" key="2">
    <source>
        <dbReference type="Proteomes" id="UP000005709"/>
    </source>
</evidence>